<dbReference type="EMBL" id="CP053452">
    <property type="protein sequence ID" value="QJW96962.1"/>
    <property type="molecule type" value="Genomic_DNA"/>
</dbReference>
<accession>A0A6M5YVN3</accession>
<proteinExistence type="predicted"/>
<evidence type="ECO:0000256" key="1">
    <source>
        <dbReference type="SAM" id="SignalP"/>
    </source>
</evidence>
<evidence type="ECO:0000313" key="2">
    <source>
        <dbReference type="EMBL" id="QJW96962.1"/>
    </source>
</evidence>
<dbReference type="RefSeq" id="WP_227254977.1">
    <property type="nucleotide sequence ID" value="NZ_CP053452.2"/>
</dbReference>
<evidence type="ECO:0000313" key="3">
    <source>
        <dbReference type="Proteomes" id="UP000503447"/>
    </source>
</evidence>
<protein>
    <recommendedName>
        <fullName evidence="4">Thioredoxin domain-containing protein</fullName>
    </recommendedName>
</protein>
<evidence type="ECO:0008006" key="4">
    <source>
        <dbReference type="Google" id="ProtNLM"/>
    </source>
</evidence>
<keyword evidence="1" id="KW-0732">Signal</keyword>
<sequence>MNRILLCLSLTLALTLALPAAEPLESGVPIGKRPGPYSFLVATGPQRGQQTCYVCEQHEANKPAAVVFARDTSDPVGKLMVKLDALALANKDSGCKVWMTLLAEKADLDALAKWAQKQGLKGAPVGAFEDADGPPSYKLHKDADVTVILFAKQKVVANFAFRTGELDDKGIDRVLKAVAPVFENK</sequence>
<keyword evidence="3" id="KW-1185">Reference proteome</keyword>
<gene>
    <name evidence="2" type="ORF">FTUN_4522</name>
</gene>
<dbReference type="AlphaFoldDB" id="A0A6M5YVN3"/>
<feature type="signal peptide" evidence="1">
    <location>
        <begin position="1"/>
        <end position="20"/>
    </location>
</feature>
<organism evidence="2 3">
    <name type="scientific">Frigoriglobus tundricola</name>
    <dbReference type="NCBI Taxonomy" id="2774151"/>
    <lineage>
        <taxon>Bacteria</taxon>
        <taxon>Pseudomonadati</taxon>
        <taxon>Planctomycetota</taxon>
        <taxon>Planctomycetia</taxon>
        <taxon>Gemmatales</taxon>
        <taxon>Gemmataceae</taxon>
        <taxon>Frigoriglobus</taxon>
    </lineage>
</organism>
<dbReference type="KEGG" id="ftj:FTUN_4522"/>
<feature type="chain" id="PRO_5026915636" description="Thioredoxin domain-containing protein" evidence="1">
    <location>
        <begin position="21"/>
        <end position="185"/>
    </location>
</feature>
<dbReference type="Proteomes" id="UP000503447">
    <property type="component" value="Chromosome"/>
</dbReference>
<reference evidence="3" key="1">
    <citation type="submission" date="2020-05" db="EMBL/GenBank/DDBJ databases">
        <title>Frigoriglobus tundricola gen. nov., sp. nov., a psychrotolerant cellulolytic planctomycete of the family Gemmataceae with two divergent copies of 16S rRNA gene.</title>
        <authorList>
            <person name="Kulichevskaya I.S."/>
            <person name="Ivanova A.A."/>
            <person name="Naumoff D.G."/>
            <person name="Beletsky A.V."/>
            <person name="Rijpstra W.I.C."/>
            <person name="Sinninghe Damste J.S."/>
            <person name="Mardanov A.V."/>
            <person name="Ravin N.V."/>
            <person name="Dedysh S.N."/>
        </authorList>
    </citation>
    <scope>NUCLEOTIDE SEQUENCE [LARGE SCALE GENOMIC DNA]</scope>
    <source>
        <strain evidence="3">PL17</strain>
    </source>
</reference>
<name>A0A6M5YVN3_9BACT</name>